<dbReference type="GeneID" id="17728417"/>
<dbReference type="RefSeq" id="YP_008854744.1">
    <property type="nucleotide sequence ID" value="NC_022933.1"/>
</dbReference>
<protein>
    <recommendedName>
        <fullName evidence="1">GIY-YIG domain-containing protein</fullName>
    </recommendedName>
</protein>
<evidence type="ECO:0000259" key="1">
    <source>
        <dbReference type="SMART" id="SM00465"/>
    </source>
</evidence>
<dbReference type="Gene3D" id="3.40.1440.10">
    <property type="entry name" value="GIY-YIG endonuclease"/>
    <property type="match status" value="1"/>
</dbReference>
<name>V5KVR6_9APHY</name>
<keyword evidence="2" id="KW-0496">Mitochondrion</keyword>
<dbReference type="CDD" id="cd10445">
    <property type="entry name" value="GIY-YIG_bI1_like"/>
    <property type="match status" value="1"/>
</dbReference>
<sequence length="385" mass="44224">SSINLSDYDVFMSFTYLFLKNKKPINFNFTNISNFTSNYHSMTKVDKEHWKTILGRKGTIQFSHKLAIEQIKSKKPANFKVINEILAYCKISISEVILNRLINVPSILIKNLDINETKKILKDNIGSPSSKIQIPGVYIFTHKITGAKYVGSSSQLAIRLSGYLNYTHKPIGKFVPLLLKDKLSNFTLEVIPLVDNYKFRSEIVLEQYYLLDPSFNLNTVRVANNPSGSNAKSLFMYNRDKTILYYFSPQQKDFIINFNISHFTFSKHLKNGSYYLGKYLFSREPVLNVKVSDISILELALQLEKDRKLFNKNKPLNSLSKTVLMCLDNNTFSKEIKGDSQNMLFFSIGKCVEHLRGKGLTATQTTLVKYIDTGKSYQGYIFKYV</sequence>
<reference evidence="2" key="1">
    <citation type="submission" date="2013-09" db="EMBL/GenBank/DDBJ databases">
        <title>The mitochondrial genome sequence of Ganoderma sinense.</title>
        <authorList>
            <person name="Qian J."/>
        </authorList>
    </citation>
    <scope>NUCLEOTIDE SEQUENCE</scope>
</reference>
<geneLocation type="mitochondrion" evidence="2"/>
<dbReference type="SMART" id="SM00465">
    <property type="entry name" value="GIYc"/>
    <property type="match status" value="1"/>
</dbReference>
<gene>
    <name evidence="2" type="primary">orf385</name>
    <name evidence="2" type="ORF">Gasi_Mp34</name>
</gene>
<dbReference type="AlphaFoldDB" id="V5KVR6"/>
<dbReference type="SUPFAM" id="SSF82771">
    <property type="entry name" value="GIY-YIG endonuclease"/>
    <property type="match status" value="1"/>
</dbReference>
<evidence type="ECO:0000313" key="2">
    <source>
        <dbReference type="EMBL" id="AHA41744.1"/>
    </source>
</evidence>
<dbReference type="InterPro" id="IPR035901">
    <property type="entry name" value="GIY-YIG_endonuc_sf"/>
</dbReference>
<proteinExistence type="predicted"/>
<feature type="domain" description="GIY-YIG" evidence="1">
    <location>
        <begin position="134"/>
        <end position="223"/>
    </location>
</feature>
<dbReference type="EMBL" id="KF673550">
    <property type="protein sequence ID" value="AHA41744.1"/>
    <property type="molecule type" value="Genomic_DNA"/>
</dbReference>
<organism evidence="2">
    <name type="scientific">Ganoderma sinense</name>
    <dbReference type="NCBI Taxonomy" id="36075"/>
    <lineage>
        <taxon>Eukaryota</taxon>
        <taxon>Fungi</taxon>
        <taxon>Dikarya</taxon>
        <taxon>Basidiomycota</taxon>
        <taxon>Agaricomycotina</taxon>
        <taxon>Agaricomycetes</taxon>
        <taxon>Polyporales</taxon>
        <taxon>Polyporaceae</taxon>
        <taxon>Ganoderma</taxon>
    </lineage>
</organism>
<feature type="non-terminal residue" evidence="2">
    <location>
        <position position="1"/>
    </location>
</feature>
<dbReference type="SMART" id="SM00497">
    <property type="entry name" value="IENR1"/>
    <property type="match status" value="2"/>
</dbReference>
<dbReference type="InterPro" id="IPR003647">
    <property type="entry name" value="Intron_nuc_1_rpt"/>
</dbReference>
<dbReference type="InterPro" id="IPR000305">
    <property type="entry name" value="GIY-YIG_endonuc"/>
</dbReference>
<accession>V5KVR6</accession>